<dbReference type="EMBL" id="JBBXJM010000003">
    <property type="protein sequence ID" value="KAL1410595.1"/>
    <property type="molecule type" value="Genomic_DNA"/>
</dbReference>
<accession>A0ABR3Q787</accession>
<evidence type="ECO:0000313" key="2">
    <source>
        <dbReference type="Proteomes" id="UP001565368"/>
    </source>
</evidence>
<keyword evidence="2" id="KW-1185">Reference proteome</keyword>
<dbReference type="Proteomes" id="UP001565368">
    <property type="component" value="Unassembled WGS sequence"/>
</dbReference>
<dbReference type="RefSeq" id="XP_069210539.1">
    <property type="nucleotide sequence ID" value="XM_069353121.1"/>
</dbReference>
<dbReference type="GeneID" id="95985655"/>
<sequence>MSFNCSYPNNPNATACVQPTLGANNTAYVQLRDDEMARAGQCLLEHGVVFTHFEPDPRDEWDWYAVTASTRVGDYLRCPSWCGGPTRESATISLEWEVTNGTAIQVTARPADIVRAVGGPYAERVTSPWVDGLFVLKGSVYLSTFAYAVRVPGWFGECSDGARYRGAALVPDGEGVVLRCVYQD</sequence>
<comment type="caution">
    <text evidence="1">The sequence shown here is derived from an EMBL/GenBank/DDBJ whole genome shotgun (WGS) entry which is preliminary data.</text>
</comment>
<evidence type="ECO:0000313" key="1">
    <source>
        <dbReference type="EMBL" id="KAL1410595.1"/>
    </source>
</evidence>
<name>A0ABR3Q787_9TREE</name>
<organism evidence="1 2">
    <name type="scientific">Vanrija albida</name>
    <dbReference type="NCBI Taxonomy" id="181172"/>
    <lineage>
        <taxon>Eukaryota</taxon>
        <taxon>Fungi</taxon>
        <taxon>Dikarya</taxon>
        <taxon>Basidiomycota</taxon>
        <taxon>Agaricomycotina</taxon>
        <taxon>Tremellomycetes</taxon>
        <taxon>Trichosporonales</taxon>
        <taxon>Trichosporonaceae</taxon>
        <taxon>Vanrija</taxon>
    </lineage>
</organism>
<reference evidence="1 2" key="1">
    <citation type="submission" date="2023-08" db="EMBL/GenBank/DDBJ databases">
        <title>Annotated Genome Sequence of Vanrija albida AlHP1.</title>
        <authorList>
            <person name="Herzog R."/>
        </authorList>
    </citation>
    <scope>NUCLEOTIDE SEQUENCE [LARGE SCALE GENOMIC DNA]</scope>
    <source>
        <strain evidence="1 2">AlHP1</strain>
    </source>
</reference>
<proteinExistence type="predicted"/>
<gene>
    <name evidence="1" type="ORF">Q8F55_004612</name>
</gene>
<protein>
    <submittedName>
        <fullName evidence="1">Uncharacterized protein</fullName>
    </submittedName>
</protein>